<name>A0ABR0G0A0_9PEZI</name>
<feature type="region of interest" description="Disordered" evidence="1">
    <location>
        <begin position="80"/>
        <end position="111"/>
    </location>
</feature>
<evidence type="ECO:0000313" key="3">
    <source>
        <dbReference type="Proteomes" id="UP001322138"/>
    </source>
</evidence>
<feature type="compositionally biased region" description="Basic and acidic residues" evidence="1">
    <location>
        <begin position="21"/>
        <end position="35"/>
    </location>
</feature>
<organism evidence="2 3">
    <name type="scientific">Podospora bellae-mahoneyi</name>
    <dbReference type="NCBI Taxonomy" id="2093777"/>
    <lineage>
        <taxon>Eukaryota</taxon>
        <taxon>Fungi</taxon>
        <taxon>Dikarya</taxon>
        <taxon>Ascomycota</taxon>
        <taxon>Pezizomycotina</taxon>
        <taxon>Sordariomycetes</taxon>
        <taxon>Sordariomycetidae</taxon>
        <taxon>Sordariales</taxon>
        <taxon>Podosporaceae</taxon>
        <taxon>Podospora</taxon>
    </lineage>
</organism>
<proteinExistence type="predicted"/>
<feature type="region of interest" description="Disordered" evidence="1">
    <location>
        <begin position="21"/>
        <end position="44"/>
    </location>
</feature>
<protein>
    <submittedName>
        <fullName evidence="2">Uncharacterized protein</fullName>
    </submittedName>
</protein>
<dbReference type="EMBL" id="JAFFGZ010000001">
    <property type="protein sequence ID" value="KAK4649145.1"/>
    <property type="molecule type" value="Genomic_DNA"/>
</dbReference>
<keyword evidence="3" id="KW-1185">Reference proteome</keyword>
<gene>
    <name evidence="2" type="ORF">QC761_116432</name>
</gene>
<comment type="caution">
    <text evidence="2">The sequence shown here is derived from an EMBL/GenBank/DDBJ whole genome shotgun (WGS) entry which is preliminary data.</text>
</comment>
<accession>A0ABR0G0A0</accession>
<reference evidence="2 3" key="1">
    <citation type="journal article" date="2023" name="bioRxiv">
        <title>High-quality genome assemblies of four members of thePodospora anserinaspecies complex.</title>
        <authorList>
            <person name="Ament-Velasquez S.L."/>
            <person name="Vogan A.A."/>
            <person name="Wallerman O."/>
            <person name="Hartmann F."/>
            <person name="Gautier V."/>
            <person name="Silar P."/>
            <person name="Giraud T."/>
            <person name="Johannesson H."/>
        </authorList>
    </citation>
    <scope>NUCLEOTIDE SEQUENCE [LARGE SCALE GENOMIC DNA]</scope>
    <source>
        <strain evidence="2 3">CBS 112042</strain>
    </source>
</reference>
<dbReference type="RefSeq" id="XP_062738120.1">
    <property type="nucleotide sequence ID" value="XM_062874912.1"/>
</dbReference>
<dbReference type="Proteomes" id="UP001322138">
    <property type="component" value="Unassembled WGS sequence"/>
</dbReference>
<evidence type="ECO:0000256" key="1">
    <source>
        <dbReference type="SAM" id="MobiDB-lite"/>
    </source>
</evidence>
<dbReference type="GeneID" id="87894394"/>
<sequence length="111" mass="13013">MHESKEHEMIEKFLMEVRYRKKMERNEERNQERNQKTNKKTNSVAPIFVAAKMKHKTALLAAQEVEKALEEIEAKRAAIREKHAAKEAEERQKARETQKGDDRAGDDGHWG</sequence>
<evidence type="ECO:0000313" key="2">
    <source>
        <dbReference type="EMBL" id="KAK4649145.1"/>
    </source>
</evidence>